<proteinExistence type="predicted"/>
<feature type="signal peptide" evidence="1">
    <location>
        <begin position="1"/>
        <end position="19"/>
    </location>
</feature>
<comment type="caution">
    <text evidence="3">The sequence shown here is derived from an EMBL/GenBank/DDBJ whole genome shotgun (WGS) entry which is preliminary data.</text>
</comment>
<dbReference type="InterPro" id="IPR013740">
    <property type="entry name" value="Redoxin"/>
</dbReference>
<evidence type="ECO:0000256" key="1">
    <source>
        <dbReference type="SAM" id="SignalP"/>
    </source>
</evidence>
<keyword evidence="3" id="KW-0575">Peroxidase</keyword>
<dbReference type="Gene3D" id="3.40.30.10">
    <property type="entry name" value="Glutaredoxin"/>
    <property type="match status" value="1"/>
</dbReference>
<dbReference type="GO" id="GO:0140824">
    <property type="term" value="F:thioredoxin-dependent peroxiredoxin activity"/>
    <property type="evidence" value="ECO:0007669"/>
    <property type="project" value="UniProtKB-EC"/>
</dbReference>
<feature type="chain" id="PRO_5045651362" evidence="1">
    <location>
        <begin position="20"/>
        <end position="184"/>
    </location>
</feature>
<dbReference type="CDD" id="cd02966">
    <property type="entry name" value="TlpA_like_family"/>
    <property type="match status" value="1"/>
</dbReference>
<keyword evidence="4" id="KW-1185">Reference proteome</keyword>
<dbReference type="InterPro" id="IPR013766">
    <property type="entry name" value="Thioredoxin_domain"/>
</dbReference>
<gene>
    <name evidence="3" type="ORF">ACFFUR_04295</name>
</gene>
<dbReference type="EMBL" id="JBHMEW010000037">
    <property type="protein sequence ID" value="MFB9211015.1"/>
    <property type="molecule type" value="Genomic_DNA"/>
</dbReference>
<dbReference type="Pfam" id="PF08534">
    <property type="entry name" value="Redoxin"/>
    <property type="match status" value="1"/>
</dbReference>
<dbReference type="RefSeq" id="WP_290246185.1">
    <property type="nucleotide sequence ID" value="NZ_JAUFQT010000001.1"/>
</dbReference>
<keyword evidence="3" id="KW-0560">Oxidoreductase</keyword>
<organism evidence="3 4">
    <name type="scientific">Echinicola jeungdonensis</name>
    <dbReference type="NCBI Taxonomy" id="709343"/>
    <lineage>
        <taxon>Bacteria</taxon>
        <taxon>Pseudomonadati</taxon>
        <taxon>Bacteroidota</taxon>
        <taxon>Cytophagia</taxon>
        <taxon>Cytophagales</taxon>
        <taxon>Cyclobacteriaceae</taxon>
        <taxon>Echinicola</taxon>
    </lineage>
</organism>
<accession>A0ABV5J485</accession>
<evidence type="ECO:0000313" key="3">
    <source>
        <dbReference type="EMBL" id="MFB9211015.1"/>
    </source>
</evidence>
<keyword evidence="1" id="KW-0732">Signal</keyword>
<dbReference type="InterPro" id="IPR036249">
    <property type="entry name" value="Thioredoxin-like_sf"/>
</dbReference>
<evidence type="ECO:0000313" key="4">
    <source>
        <dbReference type="Proteomes" id="UP001589654"/>
    </source>
</evidence>
<dbReference type="PANTHER" id="PTHR42852">
    <property type="entry name" value="THIOL:DISULFIDE INTERCHANGE PROTEIN DSBE"/>
    <property type="match status" value="1"/>
</dbReference>
<dbReference type="PROSITE" id="PS51352">
    <property type="entry name" value="THIOREDOXIN_2"/>
    <property type="match status" value="1"/>
</dbReference>
<sequence length="184" mass="20611">MNYKISILVLYLISLPLWAQGQTESMDSKGMELPDFTLVDLEGNTISSEDFKGGYLVIHIATTWCPFCNAEAPYLEELAQNYRNKNVKVLIIDVKEPASLVKEKLQDRFNFSFPVILDEDGTVAASFAPEDVLPDLARDEVMLASNILVDLEGNIQYMSLLDSKNFDAKLLGLKAKLDELLSEN</sequence>
<protein>
    <submittedName>
        <fullName evidence="3">Peroxiredoxin family protein</fullName>
        <ecNumber evidence="3">1.11.1.24</ecNumber>
    </submittedName>
</protein>
<reference evidence="3 4" key="1">
    <citation type="submission" date="2024-09" db="EMBL/GenBank/DDBJ databases">
        <authorList>
            <person name="Sun Q."/>
            <person name="Mori K."/>
        </authorList>
    </citation>
    <scope>NUCLEOTIDE SEQUENCE [LARGE SCALE GENOMIC DNA]</scope>
    <source>
        <strain evidence="3 4">CECT 7682</strain>
    </source>
</reference>
<evidence type="ECO:0000259" key="2">
    <source>
        <dbReference type="PROSITE" id="PS51352"/>
    </source>
</evidence>
<dbReference type="SUPFAM" id="SSF52833">
    <property type="entry name" value="Thioredoxin-like"/>
    <property type="match status" value="1"/>
</dbReference>
<feature type="domain" description="Thioredoxin" evidence="2">
    <location>
        <begin position="27"/>
        <end position="182"/>
    </location>
</feature>
<dbReference type="EC" id="1.11.1.24" evidence="3"/>
<name>A0ABV5J485_9BACT</name>
<dbReference type="Proteomes" id="UP001589654">
    <property type="component" value="Unassembled WGS sequence"/>
</dbReference>
<dbReference type="InterPro" id="IPR050553">
    <property type="entry name" value="Thioredoxin_ResA/DsbE_sf"/>
</dbReference>
<dbReference type="PANTHER" id="PTHR42852:SF17">
    <property type="entry name" value="THIOREDOXIN-LIKE PROTEIN HI_1115"/>
    <property type="match status" value="1"/>
</dbReference>